<comment type="caution">
    <text evidence="1">The sequence shown here is derived from an EMBL/GenBank/DDBJ whole genome shotgun (WGS) entry which is preliminary data.</text>
</comment>
<sequence>MSKINDEAEQENCADCKKAVICLSCNNESSLMIIDYVLIVRVVSI</sequence>
<accession>A0A0F9PJH8</accession>
<proteinExistence type="predicted"/>
<reference evidence="1" key="1">
    <citation type="journal article" date="2015" name="Nature">
        <title>Complex archaea that bridge the gap between prokaryotes and eukaryotes.</title>
        <authorList>
            <person name="Spang A."/>
            <person name="Saw J.H."/>
            <person name="Jorgensen S.L."/>
            <person name="Zaremba-Niedzwiedzka K."/>
            <person name="Martijn J."/>
            <person name="Lind A.E."/>
            <person name="van Eijk R."/>
            <person name="Schleper C."/>
            <person name="Guy L."/>
            <person name="Ettema T.J."/>
        </authorList>
    </citation>
    <scope>NUCLEOTIDE SEQUENCE</scope>
</reference>
<organism evidence="1">
    <name type="scientific">marine sediment metagenome</name>
    <dbReference type="NCBI Taxonomy" id="412755"/>
    <lineage>
        <taxon>unclassified sequences</taxon>
        <taxon>metagenomes</taxon>
        <taxon>ecological metagenomes</taxon>
    </lineage>
</organism>
<dbReference type="EMBL" id="LAZR01002415">
    <property type="protein sequence ID" value="KKN30324.1"/>
    <property type="molecule type" value="Genomic_DNA"/>
</dbReference>
<evidence type="ECO:0000313" key="1">
    <source>
        <dbReference type="EMBL" id="KKN30324.1"/>
    </source>
</evidence>
<gene>
    <name evidence="1" type="ORF">LCGC14_0835190</name>
</gene>
<dbReference type="AlphaFoldDB" id="A0A0F9PJH8"/>
<name>A0A0F9PJH8_9ZZZZ</name>
<protein>
    <submittedName>
        <fullName evidence="1">Uncharacterized protein</fullName>
    </submittedName>
</protein>